<dbReference type="GO" id="GO:0003677">
    <property type="term" value="F:DNA binding"/>
    <property type="evidence" value="ECO:0007669"/>
    <property type="project" value="UniProtKB-UniRule"/>
</dbReference>
<comment type="caution">
    <text evidence="6">The sequence shown here is derived from an EMBL/GenBank/DDBJ whole genome shotgun (WGS) entry which is preliminary data.</text>
</comment>
<dbReference type="AlphaFoldDB" id="A0A7M4DKX2"/>
<dbReference type="PANTHER" id="PTHR47506">
    <property type="entry name" value="TRANSCRIPTIONAL REGULATORY PROTEIN"/>
    <property type="match status" value="1"/>
</dbReference>
<dbReference type="Pfam" id="PF00440">
    <property type="entry name" value="TetR_N"/>
    <property type="match status" value="1"/>
</dbReference>
<dbReference type="RefSeq" id="WP_156741522.1">
    <property type="nucleotide sequence ID" value="NZ_CACRYJ010000040.1"/>
</dbReference>
<dbReference type="InterPro" id="IPR009057">
    <property type="entry name" value="Homeodomain-like_sf"/>
</dbReference>
<feature type="domain" description="HTH tetR-type" evidence="5">
    <location>
        <begin position="21"/>
        <end position="81"/>
    </location>
</feature>
<reference evidence="6 7" key="1">
    <citation type="submission" date="2019-11" db="EMBL/GenBank/DDBJ databases">
        <authorList>
            <person name="Criscuolo A."/>
        </authorList>
    </citation>
    <scope>NUCLEOTIDE SEQUENCE [LARGE SCALE GENOMIC DNA]</scope>
    <source>
        <strain evidence="6">CIP111667</strain>
    </source>
</reference>
<sequence>MSGALGNSSGPAVRRGRRFDPDRRERIIEACLDVIAEHGVAGTSHRRVAAAADVPLGSMTYHFTGMDELLQEAFGAFTAAVIATFERRMAQAGDAGAARAALVTLISDDLLSTHRDLVLTHELYTLAAREESYRALTNAWMNASRTALERHFDPTTARIVDALIEGLSIHRALDTQPQDRAVVALAIERVCAGSA</sequence>
<evidence type="ECO:0000256" key="3">
    <source>
        <dbReference type="ARBA" id="ARBA00023163"/>
    </source>
</evidence>
<protein>
    <submittedName>
        <fullName evidence="6">Transcriptional regulator BetI</fullName>
    </submittedName>
</protein>
<dbReference type="InterPro" id="IPR001647">
    <property type="entry name" value="HTH_TetR"/>
</dbReference>
<evidence type="ECO:0000256" key="2">
    <source>
        <dbReference type="ARBA" id="ARBA00023125"/>
    </source>
</evidence>
<dbReference type="SUPFAM" id="SSF46689">
    <property type="entry name" value="Homeodomain-like"/>
    <property type="match status" value="1"/>
</dbReference>
<evidence type="ECO:0000256" key="4">
    <source>
        <dbReference type="PROSITE-ProRule" id="PRU00335"/>
    </source>
</evidence>
<gene>
    <name evidence="6" type="ORF">HALOF300_02787</name>
</gene>
<keyword evidence="2 4" id="KW-0238">DNA-binding</keyword>
<dbReference type="Gene3D" id="1.10.357.10">
    <property type="entry name" value="Tetracycline Repressor, domain 2"/>
    <property type="match status" value="1"/>
</dbReference>
<keyword evidence="3" id="KW-0804">Transcription</keyword>
<evidence type="ECO:0000256" key="1">
    <source>
        <dbReference type="ARBA" id="ARBA00023015"/>
    </source>
</evidence>
<dbReference type="PROSITE" id="PS50977">
    <property type="entry name" value="HTH_TETR_2"/>
    <property type="match status" value="1"/>
</dbReference>
<dbReference type="PANTHER" id="PTHR47506:SF6">
    <property type="entry name" value="HTH-TYPE TRANSCRIPTIONAL REPRESSOR NEMR"/>
    <property type="match status" value="1"/>
</dbReference>
<proteinExistence type="predicted"/>
<feature type="DNA-binding region" description="H-T-H motif" evidence="4">
    <location>
        <begin position="44"/>
        <end position="63"/>
    </location>
</feature>
<keyword evidence="7" id="KW-1185">Reference proteome</keyword>
<dbReference type="Proteomes" id="UP000419743">
    <property type="component" value="Unassembled WGS sequence"/>
</dbReference>
<evidence type="ECO:0000259" key="5">
    <source>
        <dbReference type="PROSITE" id="PS50977"/>
    </source>
</evidence>
<accession>A0A7M4DKX2</accession>
<evidence type="ECO:0000313" key="7">
    <source>
        <dbReference type="Proteomes" id="UP000419743"/>
    </source>
</evidence>
<name>A0A7M4DKX2_9MICO</name>
<organism evidence="6 7">
    <name type="scientific">Occultella aeris</name>
    <dbReference type="NCBI Taxonomy" id="2761496"/>
    <lineage>
        <taxon>Bacteria</taxon>
        <taxon>Bacillati</taxon>
        <taxon>Actinomycetota</taxon>
        <taxon>Actinomycetes</taxon>
        <taxon>Micrococcales</taxon>
        <taxon>Ruaniaceae</taxon>
        <taxon>Occultella</taxon>
    </lineage>
</organism>
<keyword evidence="1" id="KW-0805">Transcription regulation</keyword>
<evidence type="ECO:0000313" key="6">
    <source>
        <dbReference type="EMBL" id="VZO37856.1"/>
    </source>
</evidence>
<dbReference type="EMBL" id="CACRYJ010000040">
    <property type="protein sequence ID" value="VZO37856.1"/>
    <property type="molecule type" value="Genomic_DNA"/>
</dbReference>